<protein>
    <submittedName>
        <fullName evidence="2">Jg16912 protein</fullName>
    </submittedName>
</protein>
<comment type="caution">
    <text evidence="2">The sequence shown here is derived from an EMBL/GenBank/DDBJ whole genome shotgun (WGS) entry which is preliminary data.</text>
</comment>
<feature type="region of interest" description="Disordered" evidence="1">
    <location>
        <begin position="7"/>
        <end position="39"/>
    </location>
</feature>
<gene>
    <name evidence="2" type="primary">jg16912</name>
    <name evidence="2" type="ORF">PAEG_LOCUS26836</name>
</gene>
<dbReference type="AlphaFoldDB" id="A0A8S4SMI4"/>
<accession>A0A8S4SMI4</accession>
<keyword evidence="3" id="KW-1185">Reference proteome</keyword>
<dbReference type="Proteomes" id="UP000838756">
    <property type="component" value="Unassembled WGS sequence"/>
</dbReference>
<evidence type="ECO:0000313" key="3">
    <source>
        <dbReference type="Proteomes" id="UP000838756"/>
    </source>
</evidence>
<organism evidence="2 3">
    <name type="scientific">Pararge aegeria aegeria</name>
    <dbReference type="NCBI Taxonomy" id="348720"/>
    <lineage>
        <taxon>Eukaryota</taxon>
        <taxon>Metazoa</taxon>
        <taxon>Ecdysozoa</taxon>
        <taxon>Arthropoda</taxon>
        <taxon>Hexapoda</taxon>
        <taxon>Insecta</taxon>
        <taxon>Pterygota</taxon>
        <taxon>Neoptera</taxon>
        <taxon>Endopterygota</taxon>
        <taxon>Lepidoptera</taxon>
        <taxon>Glossata</taxon>
        <taxon>Ditrysia</taxon>
        <taxon>Papilionoidea</taxon>
        <taxon>Nymphalidae</taxon>
        <taxon>Satyrinae</taxon>
        <taxon>Satyrini</taxon>
        <taxon>Parargina</taxon>
        <taxon>Pararge</taxon>
    </lineage>
</organism>
<sequence>MPIRLIISTEPLNHHAGHRSTTIHDPGPRPAAPSDSPDVSCLPHCEPTYAALTGAGSPFQHPKTNVHRFSELRYLPIATSASRLAELCR</sequence>
<evidence type="ECO:0000313" key="2">
    <source>
        <dbReference type="EMBL" id="CAH2268483.1"/>
    </source>
</evidence>
<proteinExistence type="predicted"/>
<name>A0A8S4SMI4_9NEOP</name>
<evidence type="ECO:0000256" key="1">
    <source>
        <dbReference type="SAM" id="MobiDB-lite"/>
    </source>
</evidence>
<reference evidence="2" key="1">
    <citation type="submission" date="2022-03" db="EMBL/GenBank/DDBJ databases">
        <authorList>
            <person name="Lindestad O."/>
        </authorList>
    </citation>
    <scope>NUCLEOTIDE SEQUENCE</scope>
</reference>
<dbReference type="EMBL" id="CAKXAJ010026436">
    <property type="protein sequence ID" value="CAH2268483.1"/>
    <property type="molecule type" value="Genomic_DNA"/>
</dbReference>